<dbReference type="InterPro" id="IPR033413">
    <property type="entry name" value="DUF5117"/>
</dbReference>
<evidence type="ECO:0000256" key="1">
    <source>
        <dbReference type="SAM" id="MobiDB-lite"/>
    </source>
</evidence>
<keyword evidence="6" id="KW-1185">Reference proteome</keyword>
<evidence type="ECO:0008006" key="7">
    <source>
        <dbReference type="Google" id="ProtNLM"/>
    </source>
</evidence>
<protein>
    <recommendedName>
        <fullName evidence="7">Zinc-dependent metalloprotease</fullName>
    </recommendedName>
</protein>
<dbReference type="InterPro" id="IPR034032">
    <property type="entry name" value="Zn_MMP-like_bac"/>
</dbReference>
<evidence type="ECO:0000259" key="4">
    <source>
        <dbReference type="Pfam" id="PF17148"/>
    </source>
</evidence>
<dbReference type="OrthoDB" id="9776599at2"/>
<dbReference type="Proteomes" id="UP000546007">
    <property type="component" value="Unassembled WGS sequence"/>
</dbReference>
<proteinExistence type="predicted"/>
<dbReference type="InterPro" id="IPR032534">
    <property type="entry name" value="EcxA_zinc-bd"/>
</dbReference>
<organism evidence="5 6">
    <name type="scientific">Butyricimonas faecihominis</name>
    <dbReference type="NCBI Taxonomy" id="1472416"/>
    <lineage>
        <taxon>Bacteria</taxon>
        <taxon>Pseudomonadati</taxon>
        <taxon>Bacteroidota</taxon>
        <taxon>Bacteroidia</taxon>
        <taxon>Bacteroidales</taxon>
        <taxon>Odoribacteraceae</taxon>
        <taxon>Butyricimonas</taxon>
    </lineage>
</organism>
<feature type="domain" description="EcxA zinc-binding" evidence="3">
    <location>
        <begin position="414"/>
        <end position="720"/>
    </location>
</feature>
<comment type="caution">
    <text evidence="5">The sequence shown here is derived from an EMBL/GenBank/DDBJ whole genome shotgun (WGS) entry which is preliminary data.</text>
</comment>
<dbReference type="Gene3D" id="3.40.390.10">
    <property type="entry name" value="Collagenase (Catalytic Domain)"/>
    <property type="match status" value="1"/>
</dbReference>
<dbReference type="SUPFAM" id="SSF55486">
    <property type="entry name" value="Metalloproteases ('zincins'), catalytic domain"/>
    <property type="match status" value="1"/>
</dbReference>
<dbReference type="PANTHER" id="PTHR38478">
    <property type="entry name" value="PEPTIDASE M1A AND M12B"/>
    <property type="match status" value="1"/>
</dbReference>
<sequence length="856" mass="96257">MRKILLAVVALSLLAGPTAQAFPFKKKKKKAKTEQTATPPAPKESAFDKQVKGAKHLPGVIDAYYTPKGTLMWAIQARNLDKIYLIANRLSETSAPTDFVAGQMINDPFMVRFSTDSTNVYMHSVLCEDVLREGDPIAPSFKRNFNDPIMKTFEVKATKGDTLLIDMTAFFGRDEKCITPMGSSPMTGKKPSAMFDPSASRVKEVKNFPRNMEISSQMNYNGQNGPLTLVVRRSVVELDKDPMPMRYKDRRVGYFSTPRNFYTSDKDRVEDFEFIHRWRIEPKDMAAYLRGELVEPVKPIVFYVDNAFPEKWRGAVKQGIEDWNIAFEKAGFKNAIIAKDYPTDDPNFDPDDIRYNCVRYAVTPTANAMGPSYVDPRSGEILVADVIWYHNVISLVHDWRFVQTGAVDPRVRTEVFSDDVMNESLRYVASHEIGHTLGLMHNMGASYSFPVDSLRSPSFTKKYGTTPSIMDYARNNYVAQPGDYERGVNLVPPVLGVYDIYAINWGYRIIPNANTPEAEVATLNSWIEEKSDDPMYRFGAQQFPQTLDPTDQTEDLGDDHVKANSLCIKNLKIIMNNLEQWCSKPGASYKDIKMYYNGILSQYQRMLSHVLAYPGGVEFTDLVQDGKGGVAKKYIPKAKQQEAIKWLVNEVTTCPKWLITKDLREKLELDPNMYDQLQYAVVGKIFSAGSLGSVYEGERSGQKDAYKLDVYVNDAYKLLMAPTIASRSLSHEEMNLQTALVTIASQMSGLQTAASASAPKRGFASIDPAQALASLENSVNSQHKLCSHAECNLGEYDYFRLTMKAATLPASVGRPAMLSLLKKVQALYKEKRGTGNAATRAFYDYQIMTIDKLFKD</sequence>
<evidence type="ECO:0000259" key="3">
    <source>
        <dbReference type="Pfam" id="PF16313"/>
    </source>
</evidence>
<dbReference type="Pfam" id="PF16313">
    <property type="entry name" value="DUF4953"/>
    <property type="match status" value="1"/>
</dbReference>
<accession>A0A7W6MXJ8</accession>
<dbReference type="GO" id="GO:0008237">
    <property type="term" value="F:metallopeptidase activity"/>
    <property type="evidence" value="ECO:0007669"/>
    <property type="project" value="InterPro"/>
</dbReference>
<feature type="region of interest" description="Disordered" evidence="1">
    <location>
        <begin position="26"/>
        <end position="49"/>
    </location>
</feature>
<dbReference type="InterPro" id="IPR024079">
    <property type="entry name" value="MetalloPept_cat_dom_sf"/>
</dbReference>
<dbReference type="GeneID" id="93101063"/>
<dbReference type="EMBL" id="JACIES010000001">
    <property type="protein sequence ID" value="MBB4024845.1"/>
    <property type="molecule type" value="Genomic_DNA"/>
</dbReference>
<keyword evidence="2" id="KW-0732">Signal</keyword>
<dbReference type="Pfam" id="PF17148">
    <property type="entry name" value="DUF5117"/>
    <property type="match status" value="1"/>
</dbReference>
<feature type="domain" description="DUF5117" evidence="4">
    <location>
        <begin position="102"/>
        <end position="283"/>
    </location>
</feature>
<dbReference type="CDD" id="cd04276">
    <property type="entry name" value="ZnMc_MMP_like_2"/>
    <property type="match status" value="1"/>
</dbReference>
<reference evidence="5 6" key="1">
    <citation type="submission" date="2020-08" db="EMBL/GenBank/DDBJ databases">
        <title>Genomic Encyclopedia of Type Strains, Phase IV (KMG-IV): sequencing the most valuable type-strain genomes for metagenomic binning, comparative biology and taxonomic classification.</title>
        <authorList>
            <person name="Goeker M."/>
        </authorList>
    </citation>
    <scope>NUCLEOTIDE SEQUENCE [LARGE SCALE GENOMIC DNA]</scope>
    <source>
        <strain evidence="5 6">DSM 105721</strain>
    </source>
</reference>
<name>A0A7W6MXJ8_9BACT</name>
<evidence type="ECO:0000256" key="2">
    <source>
        <dbReference type="SAM" id="SignalP"/>
    </source>
</evidence>
<dbReference type="RefSeq" id="WP_124317662.1">
    <property type="nucleotide sequence ID" value="NZ_AP028155.1"/>
</dbReference>
<dbReference type="AlphaFoldDB" id="A0A7W6MXJ8"/>
<feature type="chain" id="PRO_5030758657" description="Zinc-dependent metalloprotease" evidence="2">
    <location>
        <begin position="22"/>
        <end position="856"/>
    </location>
</feature>
<feature type="signal peptide" evidence="2">
    <location>
        <begin position="1"/>
        <end position="21"/>
    </location>
</feature>
<evidence type="ECO:0000313" key="5">
    <source>
        <dbReference type="EMBL" id="MBB4024845.1"/>
    </source>
</evidence>
<gene>
    <name evidence="5" type="ORF">GGR14_000606</name>
</gene>
<evidence type="ECO:0000313" key="6">
    <source>
        <dbReference type="Proteomes" id="UP000546007"/>
    </source>
</evidence>
<dbReference type="PANTHER" id="PTHR38478:SF1">
    <property type="entry name" value="ZINC DEPENDENT METALLOPROTEASE DOMAIN LIPOPROTEIN"/>
    <property type="match status" value="1"/>
</dbReference>